<evidence type="ECO:0000313" key="3">
    <source>
        <dbReference type="Proteomes" id="UP000597444"/>
    </source>
</evidence>
<dbReference type="Proteomes" id="UP000597444">
    <property type="component" value="Unassembled WGS sequence"/>
</dbReference>
<dbReference type="EMBL" id="BNJK01000001">
    <property type="protein sequence ID" value="GHO92628.1"/>
    <property type="molecule type" value="Genomic_DNA"/>
</dbReference>
<comment type="caution">
    <text evidence="2">The sequence shown here is derived from an EMBL/GenBank/DDBJ whole genome shotgun (WGS) entry which is preliminary data.</text>
</comment>
<name>A0A8J3IFG4_9CHLR</name>
<sequence>MGWVLATASGLVPASASASALVDVSALVLVLASALALVALAEALHTLPVAVVVASW</sequence>
<evidence type="ECO:0000256" key="1">
    <source>
        <dbReference type="SAM" id="Phobius"/>
    </source>
</evidence>
<keyword evidence="1" id="KW-0812">Transmembrane</keyword>
<keyword evidence="1" id="KW-1133">Transmembrane helix</keyword>
<accession>A0A8J3IFG4</accession>
<gene>
    <name evidence="2" type="ORF">KSF_026760</name>
</gene>
<organism evidence="2 3">
    <name type="scientific">Reticulibacter mediterranei</name>
    <dbReference type="NCBI Taxonomy" id="2778369"/>
    <lineage>
        <taxon>Bacteria</taxon>
        <taxon>Bacillati</taxon>
        <taxon>Chloroflexota</taxon>
        <taxon>Ktedonobacteria</taxon>
        <taxon>Ktedonobacterales</taxon>
        <taxon>Reticulibacteraceae</taxon>
        <taxon>Reticulibacter</taxon>
    </lineage>
</organism>
<keyword evidence="3" id="KW-1185">Reference proteome</keyword>
<evidence type="ECO:0000313" key="2">
    <source>
        <dbReference type="EMBL" id="GHO92628.1"/>
    </source>
</evidence>
<feature type="transmembrane region" description="Helical" evidence="1">
    <location>
        <begin position="28"/>
        <end position="54"/>
    </location>
</feature>
<proteinExistence type="predicted"/>
<dbReference type="AlphaFoldDB" id="A0A8J3IFG4"/>
<reference evidence="2" key="1">
    <citation type="submission" date="2020-10" db="EMBL/GenBank/DDBJ databases">
        <title>Taxonomic study of unclassified bacteria belonging to the class Ktedonobacteria.</title>
        <authorList>
            <person name="Yabe S."/>
            <person name="Wang C.M."/>
            <person name="Zheng Y."/>
            <person name="Sakai Y."/>
            <person name="Cavaletti L."/>
            <person name="Monciardini P."/>
            <person name="Donadio S."/>
        </authorList>
    </citation>
    <scope>NUCLEOTIDE SEQUENCE</scope>
    <source>
        <strain evidence="2">ID150040</strain>
    </source>
</reference>
<protein>
    <submittedName>
        <fullName evidence="2">Uncharacterized protein</fullName>
    </submittedName>
</protein>
<keyword evidence="1" id="KW-0472">Membrane</keyword>